<dbReference type="EMBL" id="LRGB01002072">
    <property type="protein sequence ID" value="KZS09417.1"/>
    <property type="molecule type" value="Genomic_DNA"/>
</dbReference>
<evidence type="ECO:0000313" key="2">
    <source>
        <dbReference type="Proteomes" id="UP000076858"/>
    </source>
</evidence>
<evidence type="ECO:0000313" key="1">
    <source>
        <dbReference type="EMBL" id="KZS09417.1"/>
    </source>
</evidence>
<comment type="caution">
    <text evidence="1">The sequence shown here is derived from an EMBL/GenBank/DDBJ whole genome shotgun (WGS) entry which is preliminary data.</text>
</comment>
<dbReference type="Proteomes" id="UP000076858">
    <property type="component" value="Unassembled WGS sequence"/>
</dbReference>
<keyword evidence="2" id="KW-1185">Reference proteome</keyword>
<dbReference type="AlphaFoldDB" id="A0A164SAF8"/>
<accession>A0A164SAF8</accession>
<organism evidence="1 2">
    <name type="scientific">Daphnia magna</name>
    <dbReference type="NCBI Taxonomy" id="35525"/>
    <lineage>
        <taxon>Eukaryota</taxon>
        <taxon>Metazoa</taxon>
        <taxon>Ecdysozoa</taxon>
        <taxon>Arthropoda</taxon>
        <taxon>Crustacea</taxon>
        <taxon>Branchiopoda</taxon>
        <taxon>Diplostraca</taxon>
        <taxon>Cladocera</taxon>
        <taxon>Anomopoda</taxon>
        <taxon>Daphniidae</taxon>
        <taxon>Daphnia</taxon>
    </lineage>
</organism>
<gene>
    <name evidence="1" type="ORF">APZ42_026371</name>
</gene>
<reference evidence="1 2" key="1">
    <citation type="submission" date="2016-03" db="EMBL/GenBank/DDBJ databases">
        <title>EvidentialGene: Evidence-directed Construction of Genes on Genomes.</title>
        <authorList>
            <person name="Gilbert D.G."/>
            <person name="Choi J.-H."/>
            <person name="Mockaitis K."/>
            <person name="Colbourne J."/>
            <person name="Pfrender M."/>
        </authorList>
    </citation>
    <scope>NUCLEOTIDE SEQUENCE [LARGE SCALE GENOMIC DNA]</scope>
    <source>
        <strain evidence="1 2">Xinb3</strain>
        <tissue evidence="1">Complete organism</tissue>
    </source>
</reference>
<protein>
    <submittedName>
        <fullName evidence="1">Uncharacterized protein</fullName>
    </submittedName>
</protein>
<sequence>MNELKTSRGEITNTADFLCICQLFISRGFGLRMDAVTNLSSQNFTTDSVCFELHLVNSINAELFKEEHGLALLSRFSSPLV</sequence>
<proteinExistence type="predicted"/>
<name>A0A164SAF8_9CRUS</name>